<dbReference type="InParanoid" id="A5DQ01"/>
<feature type="transmembrane region" description="Helical" evidence="1">
    <location>
        <begin position="20"/>
        <end position="44"/>
    </location>
</feature>
<reference evidence="2 3" key="1">
    <citation type="journal article" date="2009" name="Nature">
        <title>Evolution of pathogenicity and sexual reproduction in eight Candida genomes.</title>
        <authorList>
            <person name="Butler G."/>
            <person name="Rasmussen M.D."/>
            <person name="Lin M.F."/>
            <person name="Santos M.A."/>
            <person name="Sakthikumar S."/>
            <person name="Munro C.A."/>
            <person name="Rheinbay E."/>
            <person name="Grabherr M."/>
            <person name="Forche A."/>
            <person name="Reedy J.L."/>
            <person name="Agrafioti I."/>
            <person name="Arnaud M.B."/>
            <person name="Bates S."/>
            <person name="Brown A.J."/>
            <person name="Brunke S."/>
            <person name="Costanzo M.C."/>
            <person name="Fitzpatrick D.A."/>
            <person name="de Groot P.W."/>
            <person name="Harris D."/>
            <person name="Hoyer L.L."/>
            <person name="Hube B."/>
            <person name="Klis F.M."/>
            <person name="Kodira C."/>
            <person name="Lennard N."/>
            <person name="Logue M.E."/>
            <person name="Martin R."/>
            <person name="Neiman A.M."/>
            <person name="Nikolaou E."/>
            <person name="Quail M.A."/>
            <person name="Quinn J."/>
            <person name="Santos M.C."/>
            <person name="Schmitzberger F.F."/>
            <person name="Sherlock G."/>
            <person name="Shah P."/>
            <person name="Silverstein K.A."/>
            <person name="Skrzypek M.S."/>
            <person name="Soll D."/>
            <person name="Staggs R."/>
            <person name="Stansfield I."/>
            <person name="Stumpf M.P."/>
            <person name="Sudbery P.E."/>
            <person name="Srikantha T."/>
            <person name="Zeng Q."/>
            <person name="Berman J."/>
            <person name="Berriman M."/>
            <person name="Heitman J."/>
            <person name="Gow N.A."/>
            <person name="Lorenz M.C."/>
            <person name="Birren B.W."/>
            <person name="Kellis M."/>
            <person name="Cuomo C.A."/>
        </authorList>
    </citation>
    <scope>NUCLEOTIDE SEQUENCE [LARGE SCALE GENOMIC DNA]</scope>
    <source>
        <strain evidence="3">ATCC 6260 / CBS 566 / DSM 6381 / JCM 1539 / NBRC 10279 / NRRL Y-324</strain>
    </source>
</reference>
<sequence length="208" mass="24915">MVIMLFSSFPSFYFSLFSPLILHFSNFLHFQFFAFSIFCIFSFFRFIQFNSNTANCILSLIMAKEDEELNEIWSLFKDSPEEYKERRRQITKTIQNEATGFPTQMSIITAFDELLSCFAIGGQLKNYYRYGTYSNCQEQREKFWFSMRHGSFFESDEPLDKLTPKQLEKRQKIADFYKKRLMATKARGSSEDVWDLRKKKLDKPFREE</sequence>
<protein>
    <recommendedName>
        <fullName evidence="4">Early meiotic induction protein 1</fullName>
    </recommendedName>
</protein>
<dbReference type="KEGG" id="pgu:PGUG_05352"/>
<dbReference type="STRING" id="294746.A5DQ01"/>
<dbReference type="InterPro" id="IPR021475">
    <property type="entry name" value="Pants/Emi1-like"/>
</dbReference>
<name>A5DQ01_PICGU</name>
<evidence type="ECO:0008006" key="4">
    <source>
        <dbReference type="Google" id="ProtNLM"/>
    </source>
</evidence>
<dbReference type="EMBL" id="CH408161">
    <property type="protein sequence ID" value="EDK41254.2"/>
    <property type="molecule type" value="Genomic_DNA"/>
</dbReference>
<dbReference type="Pfam" id="PF11326">
    <property type="entry name" value="PANTS-like"/>
    <property type="match status" value="1"/>
</dbReference>
<dbReference type="PANTHER" id="PTHR28052:SF1">
    <property type="entry name" value="UPF0545 PROTEIN C22ORF39"/>
    <property type="match status" value="1"/>
</dbReference>
<dbReference type="OrthoDB" id="2017405at2759"/>
<dbReference type="GeneID" id="5124081"/>
<dbReference type="FunCoup" id="A5DQ01">
    <property type="interactions" value="10"/>
</dbReference>
<dbReference type="OMA" id="QREKFWF"/>
<proteinExistence type="predicted"/>
<organism evidence="2 3">
    <name type="scientific">Meyerozyma guilliermondii (strain ATCC 6260 / CBS 566 / DSM 6381 / JCM 1539 / NBRC 10279 / NRRL Y-324)</name>
    <name type="common">Yeast</name>
    <name type="synonym">Candida guilliermondii</name>
    <dbReference type="NCBI Taxonomy" id="294746"/>
    <lineage>
        <taxon>Eukaryota</taxon>
        <taxon>Fungi</taxon>
        <taxon>Dikarya</taxon>
        <taxon>Ascomycota</taxon>
        <taxon>Saccharomycotina</taxon>
        <taxon>Pichiomycetes</taxon>
        <taxon>Debaryomycetaceae</taxon>
        <taxon>Meyerozyma</taxon>
    </lineage>
</organism>
<dbReference type="eggNOG" id="ENOG502S4MN">
    <property type="taxonomic scope" value="Eukaryota"/>
</dbReference>
<keyword evidence="1" id="KW-0812">Transmembrane</keyword>
<keyword evidence="1" id="KW-0472">Membrane</keyword>
<keyword evidence="3" id="KW-1185">Reference proteome</keyword>
<dbReference type="RefSeq" id="XP_001482332.2">
    <property type="nucleotide sequence ID" value="XM_001482282.1"/>
</dbReference>
<dbReference type="AlphaFoldDB" id="A5DQ01"/>
<dbReference type="HOGENOM" id="CLU_114639_0_0_1"/>
<dbReference type="PANTHER" id="PTHR28052">
    <property type="entry name" value="UPF0545 PROTEIN C22ORF39"/>
    <property type="match status" value="1"/>
</dbReference>
<evidence type="ECO:0000256" key="1">
    <source>
        <dbReference type="SAM" id="Phobius"/>
    </source>
</evidence>
<dbReference type="Proteomes" id="UP000001997">
    <property type="component" value="Unassembled WGS sequence"/>
</dbReference>
<keyword evidence="1" id="KW-1133">Transmembrane helix</keyword>
<evidence type="ECO:0000313" key="2">
    <source>
        <dbReference type="EMBL" id="EDK41254.2"/>
    </source>
</evidence>
<gene>
    <name evidence="2" type="ORF">PGUG_05352</name>
</gene>
<dbReference type="VEuPathDB" id="FungiDB:PGUG_05352"/>
<evidence type="ECO:0000313" key="3">
    <source>
        <dbReference type="Proteomes" id="UP000001997"/>
    </source>
</evidence>
<accession>A5DQ01</accession>